<dbReference type="NCBIfam" id="TIGR00093">
    <property type="entry name" value="pseudouridine synthase"/>
    <property type="match status" value="1"/>
</dbReference>
<evidence type="ECO:0000256" key="2">
    <source>
        <dbReference type="ARBA" id="ARBA00023235"/>
    </source>
</evidence>
<dbReference type="InterPro" id="IPR006145">
    <property type="entry name" value="PsdUridine_synth_RsuA/RluA"/>
</dbReference>
<dbReference type="InterPro" id="IPR020103">
    <property type="entry name" value="PsdUridine_synth_cat_dom_sf"/>
</dbReference>
<feature type="region of interest" description="Disordered" evidence="5">
    <location>
        <begin position="1"/>
        <end position="211"/>
    </location>
</feature>
<evidence type="ECO:0000256" key="1">
    <source>
        <dbReference type="ARBA" id="ARBA00008348"/>
    </source>
</evidence>
<evidence type="ECO:0000256" key="3">
    <source>
        <dbReference type="PROSITE-ProRule" id="PRU00182"/>
    </source>
</evidence>
<dbReference type="AlphaFoldDB" id="A0A1Q6F605"/>
<dbReference type="Pfam" id="PF00849">
    <property type="entry name" value="PseudoU_synth_2"/>
    <property type="match status" value="1"/>
</dbReference>
<dbReference type="InterPro" id="IPR002942">
    <property type="entry name" value="S4_RNA-bd"/>
</dbReference>
<dbReference type="InterPro" id="IPR018496">
    <property type="entry name" value="PsdUridine_synth_RsuA/RluB_CS"/>
</dbReference>
<dbReference type="EC" id="5.4.99.-" evidence="4"/>
<comment type="similarity">
    <text evidence="1 4">Belongs to the pseudouridine synthase RsuA family.</text>
</comment>
<evidence type="ECO:0000256" key="4">
    <source>
        <dbReference type="RuleBase" id="RU003887"/>
    </source>
</evidence>
<dbReference type="InterPro" id="IPR020094">
    <property type="entry name" value="TruA/RsuA/RluB/E/F_N"/>
</dbReference>
<gene>
    <name evidence="7" type="ORF">BHV66_06115</name>
</gene>
<dbReference type="InterPro" id="IPR036986">
    <property type="entry name" value="S4_RNA-bd_sf"/>
</dbReference>
<feature type="compositionally biased region" description="Basic and acidic residues" evidence="5">
    <location>
        <begin position="63"/>
        <end position="77"/>
    </location>
</feature>
<dbReference type="GO" id="GO:0120159">
    <property type="term" value="F:rRNA pseudouridine synthase activity"/>
    <property type="evidence" value="ECO:0007669"/>
    <property type="project" value="UniProtKB-ARBA"/>
</dbReference>
<dbReference type="PROSITE" id="PS50889">
    <property type="entry name" value="S4"/>
    <property type="match status" value="1"/>
</dbReference>
<dbReference type="Pfam" id="PF01479">
    <property type="entry name" value="S4"/>
    <property type="match status" value="1"/>
</dbReference>
<proteinExistence type="inferred from homology"/>
<dbReference type="SUPFAM" id="SSF55120">
    <property type="entry name" value="Pseudouridine synthase"/>
    <property type="match status" value="1"/>
</dbReference>
<dbReference type="InterPro" id="IPR000748">
    <property type="entry name" value="PsdUridine_synth_RsuA/RluB/E/F"/>
</dbReference>
<protein>
    <recommendedName>
        <fullName evidence="4">Pseudouridine synthase</fullName>
        <ecNumber evidence="4">5.4.99.-</ecNumber>
    </recommendedName>
</protein>
<dbReference type="CDD" id="cd02870">
    <property type="entry name" value="PseudoU_synth_RsuA_like"/>
    <property type="match status" value="1"/>
</dbReference>
<dbReference type="GO" id="GO:0000455">
    <property type="term" value="P:enzyme-directed rRNA pseudouridine synthesis"/>
    <property type="evidence" value="ECO:0007669"/>
    <property type="project" value="UniProtKB-ARBA"/>
</dbReference>
<dbReference type="Gene3D" id="3.30.70.580">
    <property type="entry name" value="Pseudouridine synthase I, catalytic domain, N-terminal subdomain"/>
    <property type="match status" value="1"/>
</dbReference>
<dbReference type="GO" id="GO:0003723">
    <property type="term" value="F:RNA binding"/>
    <property type="evidence" value="ECO:0007669"/>
    <property type="project" value="UniProtKB-KW"/>
</dbReference>
<feature type="domain" description="RNA-binding S4" evidence="6">
    <location>
        <begin position="217"/>
        <end position="284"/>
    </location>
</feature>
<dbReference type="InterPro" id="IPR050343">
    <property type="entry name" value="RsuA_PseudoU_synthase"/>
</dbReference>
<dbReference type="InterPro" id="IPR042092">
    <property type="entry name" value="PsdUridine_s_RsuA/RluB/E/F_cat"/>
</dbReference>
<dbReference type="EMBL" id="MNQH01000029">
    <property type="protein sequence ID" value="OKY94277.1"/>
    <property type="molecule type" value="Genomic_DNA"/>
</dbReference>
<keyword evidence="3" id="KW-0694">RNA-binding</keyword>
<feature type="compositionally biased region" description="Basic and acidic residues" evidence="5">
    <location>
        <begin position="25"/>
        <end position="50"/>
    </location>
</feature>
<evidence type="ECO:0000313" key="8">
    <source>
        <dbReference type="Proteomes" id="UP000187417"/>
    </source>
</evidence>
<dbReference type="STRING" id="28117.BHV66_06115"/>
<dbReference type="PROSITE" id="PS01149">
    <property type="entry name" value="PSI_RSU"/>
    <property type="match status" value="1"/>
</dbReference>
<dbReference type="SMART" id="SM00363">
    <property type="entry name" value="S4"/>
    <property type="match status" value="1"/>
</dbReference>
<organism evidence="7 8">
    <name type="scientific">Alistipes putredinis</name>
    <dbReference type="NCBI Taxonomy" id="28117"/>
    <lineage>
        <taxon>Bacteria</taxon>
        <taxon>Pseudomonadati</taxon>
        <taxon>Bacteroidota</taxon>
        <taxon>Bacteroidia</taxon>
        <taxon>Bacteroidales</taxon>
        <taxon>Rikenellaceae</taxon>
        <taxon>Alistipes</taxon>
    </lineage>
</organism>
<name>A0A1Q6F605_9BACT</name>
<dbReference type="Gene3D" id="3.10.290.10">
    <property type="entry name" value="RNA-binding S4 domain"/>
    <property type="match status" value="1"/>
</dbReference>
<comment type="caution">
    <text evidence="7">The sequence shown here is derived from an EMBL/GenBank/DDBJ whole genome shotgun (WGS) entry which is preliminary data.</text>
</comment>
<dbReference type="RefSeq" id="WP_278339296.1">
    <property type="nucleotide sequence ID" value="NZ_BAAFLA010000002.1"/>
</dbReference>
<evidence type="ECO:0000259" key="6">
    <source>
        <dbReference type="SMART" id="SM00363"/>
    </source>
</evidence>
<reference evidence="7 8" key="1">
    <citation type="journal article" date="2016" name="Nat. Biotechnol.">
        <title>Measurement of bacterial replication rates in microbial communities.</title>
        <authorList>
            <person name="Brown C.T."/>
            <person name="Olm M.R."/>
            <person name="Thomas B.C."/>
            <person name="Banfield J.F."/>
        </authorList>
    </citation>
    <scope>NUCLEOTIDE SEQUENCE [LARGE SCALE GENOMIC DNA]</scope>
    <source>
        <strain evidence="7">CAG:67_53_122</strain>
    </source>
</reference>
<evidence type="ECO:0000256" key="5">
    <source>
        <dbReference type="SAM" id="MobiDB-lite"/>
    </source>
</evidence>
<dbReference type="PANTHER" id="PTHR47683">
    <property type="entry name" value="PSEUDOURIDINE SYNTHASE FAMILY PROTEIN-RELATED"/>
    <property type="match status" value="1"/>
</dbReference>
<dbReference type="FunFam" id="3.10.290.10:FF:000003">
    <property type="entry name" value="Pseudouridine synthase"/>
    <property type="match status" value="1"/>
</dbReference>
<dbReference type="Gene3D" id="3.30.70.1560">
    <property type="entry name" value="Alpha-L RNA-binding motif"/>
    <property type="match status" value="1"/>
</dbReference>
<sequence>MKDFKNDSDTTLARFGRDKRARISSAERIERRPRLQRDAADSEHSSDSRPRASYNPNFTSDNRPVREDRAHRDDSRRFGNRSFGSDDRRRNDAADREFKPRFSERKDGDASRPYEDNKPGGFKKFGKPYGEQKEGRDRSFGDRKSGGYSRSDKPYGERRYDDRKQDGYKTFDKPYGERRFDDRKSGGFRGGDRSFGRRDDKFRSYPRYNPNKPTGEIRLNRFIAQSGICSRREADDFIQAGLVTVNGVVVTTLGTKVQPTDEVKFNDSRVEGEKKVYLVLNKPKGYVTSLDDPHADKTVMELVKDACTERIYPVGRLDKNSVGLLLFTNDGDLTRQLTHPSFQKKKIYQVSLDKPLTKADMEQIAQGITLEDGEIYADEIAYVKEDKTEVGIEIHSGRNRIVRRIFEHMGYAVKKLDRVYYAGLSKKNLKRGQWRFLTREEVQRLKSGQYE</sequence>
<feature type="compositionally biased region" description="Basic and acidic residues" evidence="5">
    <location>
        <begin position="84"/>
        <end position="118"/>
    </location>
</feature>
<feature type="compositionally biased region" description="Basic and acidic residues" evidence="5">
    <location>
        <begin position="130"/>
        <end position="203"/>
    </location>
</feature>
<keyword evidence="2 4" id="KW-0413">Isomerase</keyword>
<evidence type="ECO:0000313" key="7">
    <source>
        <dbReference type="EMBL" id="OKY94277.1"/>
    </source>
</evidence>
<accession>A0A1Q6F605</accession>
<dbReference type="SUPFAM" id="SSF55174">
    <property type="entry name" value="Alpha-L RNA-binding motif"/>
    <property type="match status" value="1"/>
</dbReference>
<dbReference type="PANTHER" id="PTHR47683:SF2">
    <property type="entry name" value="RNA-BINDING S4 DOMAIN-CONTAINING PROTEIN"/>
    <property type="match status" value="1"/>
</dbReference>
<dbReference type="Proteomes" id="UP000187417">
    <property type="component" value="Unassembled WGS sequence"/>
</dbReference>